<evidence type="ECO:0000313" key="1">
    <source>
        <dbReference type="EMBL" id="GAA0960896.1"/>
    </source>
</evidence>
<evidence type="ECO:0000313" key="2">
    <source>
        <dbReference type="Proteomes" id="UP001500418"/>
    </source>
</evidence>
<name>A0ABN1RP05_9ACTN</name>
<organism evidence="1 2">
    <name type="scientific">Streptomyces rhizosphaericus</name>
    <dbReference type="NCBI Taxonomy" id="114699"/>
    <lineage>
        <taxon>Bacteria</taxon>
        <taxon>Bacillati</taxon>
        <taxon>Actinomycetota</taxon>
        <taxon>Actinomycetes</taxon>
        <taxon>Kitasatosporales</taxon>
        <taxon>Streptomycetaceae</taxon>
        <taxon>Streptomyces</taxon>
        <taxon>Streptomyces violaceusniger group</taxon>
    </lineage>
</organism>
<dbReference type="EMBL" id="BAAAID010000131">
    <property type="protein sequence ID" value="GAA0960896.1"/>
    <property type="molecule type" value="Genomic_DNA"/>
</dbReference>
<dbReference type="SUPFAM" id="SSF46689">
    <property type="entry name" value="Homeodomain-like"/>
    <property type="match status" value="2"/>
</dbReference>
<dbReference type="Pfam" id="PF13551">
    <property type="entry name" value="HTH_29"/>
    <property type="match status" value="1"/>
</dbReference>
<sequence>MEIVLCEAERVELVRRAELPDRRMAERAWIILVCADGMSNAGAARALGVGVKSVRKWCGKFAAQRLDGLEDEGCVGRPKAELVLAGGERAQLARWARRAKTAQYLVLRARIVLRCAEGVTNKQVVADLGVDQSTVDRWRARFVADRLDGLQGEPRSGRPASILLDQVEDVIVATLESGFNGLSWPHFSGVKWLHSKIGWAEIPARSGPGFRAKSAPAHSRLIAVEGVVGVCPVGFRGRRHEFQARLHSCPSLTRRAPRNELCTLVVTTQGMDHALQDPERA</sequence>
<gene>
    <name evidence="1" type="ORF">GCM10009575_094770</name>
</gene>
<protein>
    <recommendedName>
        <fullName evidence="3">Transposase</fullName>
    </recommendedName>
</protein>
<reference evidence="1 2" key="1">
    <citation type="journal article" date="2019" name="Int. J. Syst. Evol. Microbiol.">
        <title>The Global Catalogue of Microorganisms (GCM) 10K type strain sequencing project: providing services to taxonomists for standard genome sequencing and annotation.</title>
        <authorList>
            <consortium name="The Broad Institute Genomics Platform"/>
            <consortium name="The Broad Institute Genome Sequencing Center for Infectious Disease"/>
            <person name="Wu L."/>
            <person name="Ma J."/>
        </authorList>
    </citation>
    <scope>NUCLEOTIDE SEQUENCE [LARGE SCALE GENOMIC DNA]</scope>
    <source>
        <strain evidence="1 2">JCM 11444</strain>
    </source>
</reference>
<dbReference type="InterPro" id="IPR009057">
    <property type="entry name" value="Homeodomain-like_sf"/>
</dbReference>
<proteinExistence type="predicted"/>
<evidence type="ECO:0008006" key="3">
    <source>
        <dbReference type="Google" id="ProtNLM"/>
    </source>
</evidence>
<comment type="caution">
    <text evidence="1">The sequence shown here is derived from an EMBL/GenBank/DDBJ whole genome shotgun (WGS) entry which is preliminary data.</text>
</comment>
<keyword evidence="2" id="KW-1185">Reference proteome</keyword>
<accession>A0ABN1RP05</accession>
<dbReference type="Proteomes" id="UP001500418">
    <property type="component" value="Unassembled WGS sequence"/>
</dbReference>